<dbReference type="GO" id="GO:0032259">
    <property type="term" value="P:methylation"/>
    <property type="evidence" value="ECO:0007669"/>
    <property type="project" value="UniProtKB-KW"/>
</dbReference>
<accession>A0AAN8ZD96</accession>
<dbReference type="Gene3D" id="1.10.1200.270">
    <property type="entry name" value="Methyltransferase, alpha-helical capping domain"/>
    <property type="match status" value="1"/>
</dbReference>
<dbReference type="Gene3D" id="3.40.50.150">
    <property type="entry name" value="Vaccinia Virus protein VP39"/>
    <property type="match status" value="1"/>
</dbReference>
<keyword evidence="2" id="KW-0808">Transferase</keyword>
<gene>
    <name evidence="5" type="ORF">RJ641_005653</name>
</gene>
<evidence type="ECO:0000313" key="6">
    <source>
        <dbReference type="Proteomes" id="UP001370490"/>
    </source>
</evidence>
<comment type="caution">
    <text evidence="5">The sequence shown here is derived from an EMBL/GenBank/DDBJ whole genome shotgun (WGS) entry which is preliminary data.</text>
</comment>
<proteinExistence type="predicted"/>
<evidence type="ECO:0000256" key="4">
    <source>
        <dbReference type="ARBA" id="ARBA00022842"/>
    </source>
</evidence>
<dbReference type="GO" id="GO:0008168">
    <property type="term" value="F:methyltransferase activity"/>
    <property type="evidence" value="ECO:0007669"/>
    <property type="project" value="UniProtKB-KW"/>
</dbReference>
<protein>
    <submittedName>
        <fullName evidence="5">SAM dependent carboxyl methyltransferase</fullName>
    </submittedName>
</protein>
<dbReference type="GO" id="GO:0046872">
    <property type="term" value="F:metal ion binding"/>
    <property type="evidence" value="ECO:0007669"/>
    <property type="project" value="UniProtKB-KW"/>
</dbReference>
<dbReference type="PANTHER" id="PTHR31009">
    <property type="entry name" value="S-ADENOSYL-L-METHIONINE:CARBOXYL METHYLTRANSFERASE FAMILY PROTEIN"/>
    <property type="match status" value="1"/>
</dbReference>
<evidence type="ECO:0000256" key="1">
    <source>
        <dbReference type="ARBA" id="ARBA00022603"/>
    </source>
</evidence>
<dbReference type="AlphaFoldDB" id="A0AAN8ZD96"/>
<dbReference type="EMBL" id="JBAMMX010000013">
    <property type="protein sequence ID" value="KAK6929448.1"/>
    <property type="molecule type" value="Genomic_DNA"/>
</dbReference>
<evidence type="ECO:0000256" key="2">
    <source>
        <dbReference type="ARBA" id="ARBA00022679"/>
    </source>
</evidence>
<keyword evidence="1 5" id="KW-0489">Methyltransferase</keyword>
<dbReference type="InterPro" id="IPR029063">
    <property type="entry name" value="SAM-dependent_MTases_sf"/>
</dbReference>
<keyword evidence="4" id="KW-0460">Magnesium</keyword>
<dbReference type="InterPro" id="IPR042086">
    <property type="entry name" value="MeTrfase_capping"/>
</dbReference>
<dbReference type="InterPro" id="IPR005299">
    <property type="entry name" value="MeTrfase_7"/>
</dbReference>
<sequence>MDVNEVLCMNGGEGDNSYAQNSIFSQKVTRKWKPLLENAVRAVVLKNSHSHSLLNIADLGCASGPNTFAVISTVVDTVKNTCQELNCATPDLQIYLNDLVGNDFNSLFKGLSRIQFQNENMSCFFMGAPGSFYGLLFPRNSMHSLHSCYCVHWLSEVPPGLTSEEGLPLNKGNIYISKTSPPIVSKTYLSQFQKDFSIFLSCRSKEMISEGRTVLILHGRRSVDPPGGEGLIEVEKLDSFNAPYYMASKEEIIHIVEREGSFTIEHIETSIDLLTDKQDMEIQSQALKIAKNIRCFTEPVIAYHFGNAIMDKLYDKVACNLTQHLATKSCEEVSIAVVLRRKATITK</sequence>
<keyword evidence="3" id="KW-0479">Metal-binding</keyword>
<dbReference type="Proteomes" id="UP001370490">
    <property type="component" value="Unassembled WGS sequence"/>
</dbReference>
<evidence type="ECO:0000313" key="5">
    <source>
        <dbReference type="EMBL" id="KAK6929448.1"/>
    </source>
</evidence>
<dbReference type="SUPFAM" id="SSF53335">
    <property type="entry name" value="S-adenosyl-L-methionine-dependent methyltransferases"/>
    <property type="match status" value="1"/>
</dbReference>
<reference evidence="5 6" key="1">
    <citation type="submission" date="2023-12" db="EMBL/GenBank/DDBJ databases">
        <title>A high-quality genome assembly for Dillenia turbinata (Dilleniales).</title>
        <authorList>
            <person name="Chanderbali A."/>
        </authorList>
    </citation>
    <scope>NUCLEOTIDE SEQUENCE [LARGE SCALE GENOMIC DNA]</scope>
    <source>
        <strain evidence="5">LSX21</strain>
        <tissue evidence="5">Leaf</tissue>
    </source>
</reference>
<name>A0AAN8ZD96_9MAGN</name>
<keyword evidence="6" id="KW-1185">Reference proteome</keyword>
<dbReference type="Pfam" id="PF03492">
    <property type="entry name" value="Methyltransf_7"/>
    <property type="match status" value="2"/>
</dbReference>
<evidence type="ECO:0000256" key="3">
    <source>
        <dbReference type="ARBA" id="ARBA00022723"/>
    </source>
</evidence>
<organism evidence="5 6">
    <name type="scientific">Dillenia turbinata</name>
    <dbReference type="NCBI Taxonomy" id="194707"/>
    <lineage>
        <taxon>Eukaryota</taxon>
        <taxon>Viridiplantae</taxon>
        <taxon>Streptophyta</taxon>
        <taxon>Embryophyta</taxon>
        <taxon>Tracheophyta</taxon>
        <taxon>Spermatophyta</taxon>
        <taxon>Magnoliopsida</taxon>
        <taxon>eudicotyledons</taxon>
        <taxon>Gunneridae</taxon>
        <taxon>Pentapetalae</taxon>
        <taxon>Dilleniales</taxon>
        <taxon>Dilleniaceae</taxon>
        <taxon>Dillenia</taxon>
    </lineage>
</organism>